<comment type="caution">
    <text evidence="1">The sequence shown here is derived from an EMBL/GenBank/DDBJ whole genome shotgun (WGS) entry which is preliminary data.</text>
</comment>
<gene>
    <name evidence="1" type="ORF">SeMB42_g01550</name>
</gene>
<name>A0A507DKL5_9FUNG</name>
<protein>
    <submittedName>
        <fullName evidence="1">Uncharacterized protein</fullName>
    </submittedName>
</protein>
<evidence type="ECO:0000313" key="2">
    <source>
        <dbReference type="Proteomes" id="UP000317494"/>
    </source>
</evidence>
<dbReference type="EMBL" id="QEAN01000041">
    <property type="protein sequence ID" value="TPX52249.1"/>
    <property type="molecule type" value="Genomic_DNA"/>
</dbReference>
<keyword evidence="2" id="KW-1185">Reference proteome</keyword>
<sequence>MDQPWTYSNDQWKEKTGINLHHRLNQTPLPISRLHPSPPIALFSLCTKGALVQTGWQVCWRMQVFSLFLQLSIAKHAPAVWDRDYNVARNILHCFLYKCAFAERPRPFKRSTNRVGLSTTLNSSRVSALPDGILLTNLYEHELNHTTHLSTDLSQLYVYSP</sequence>
<dbReference type="AlphaFoldDB" id="A0A507DKL5"/>
<proteinExistence type="predicted"/>
<dbReference type="Proteomes" id="UP000317494">
    <property type="component" value="Unassembled WGS sequence"/>
</dbReference>
<organism evidence="1 2">
    <name type="scientific">Synchytrium endobioticum</name>
    <dbReference type="NCBI Taxonomy" id="286115"/>
    <lineage>
        <taxon>Eukaryota</taxon>
        <taxon>Fungi</taxon>
        <taxon>Fungi incertae sedis</taxon>
        <taxon>Chytridiomycota</taxon>
        <taxon>Chytridiomycota incertae sedis</taxon>
        <taxon>Chytridiomycetes</taxon>
        <taxon>Synchytriales</taxon>
        <taxon>Synchytriaceae</taxon>
        <taxon>Synchytrium</taxon>
    </lineage>
</organism>
<evidence type="ECO:0000313" key="1">
    <source>
        <dbReference type="EMBL" id="TPX52249.1"/>
    </source>
</evidence>
<reference evidence="1 2" key="1">
    <citation type="journal article" date="2019" name="Sci. Rep.">
        <title>Comparative genomics of chytrid fungi reveal insights into the obligate biotrophic and pathogenic lifestyle of Synchytrium endobioticum.</title>
        <authorList>
            <person name="van de Vossenberg B.T.L.H."/>
            <person name="Warris S."/>
            <person name="Nguyen H.D.T."/>
            <person name="van Gent-Pelzer M.P.E."/>
            <person name="Joly D.L."/>
            <person name="van de Geest H.C."/>
            <person name="Bonants P.J.M."/>
            <person name="Smith D.S."/>
            <person name="Levesque C.A."/>
            <person name="van der Lee T.A.J."/>
        </authorList>
    </citation>
    <scope>NUCLEOTIDE SEQUENCE [LARGE SCALE GENOMIC DNA]</scope>
    <source>
        <strain evidence="1 2">MB42</strain>
    </source>
</reference>
<dbReference type="VEuPathDB" id="FungiDB:SeMB42_g01550"/>
<accession>A0A507DKL5</accession>